<accession>A0A844CL78</accession>
<evidence type="ECO:0000313" key="3">
    <source>
        <dbReference type="EMBL" id="MRJ48545.1"/>
    </source>
</evidence>
<dbReference type="AlphaFoldDB" id="A0A844CL78"/>
<dbReference type="GO" id="GO:0008080">
    <property type="term" value="F:N-acetyltransferase activity"/>
    <property type="evidence" value="ECO:0007669"/>
    <property type="project" value="InterPro"/>
</dbReference>
<organism evidence="3 4">
    <name type="scientific">Fundicoccus ignavus</name>
    <dbReference type="NCBI Taxonomy" id="2664442"/>
    <lineage>
        <taxon>Bacteria</taxon>
        <taxon>Bacillati</taxon>
        <taxon>Bacillota</taxon>
        <taxon>Bacilli</taxon>
        <taxon>Lactobacillales</taxon>
        <taxon>Aerococcaceae</taxon>
        <taxon>Fundicoccus</taxon>
    </lineage>
</organism>
<dbReference type="PROSITE" id="PS51186">
    <property type="entry name" value="GNAT"/>
    <property type="match status" value="1"/>
</dbReference>
<evidence type="ECO:0000313" key="4">
    <source>
        <dbReference type="Proteomes" id="UP000440066"/>
    </source>
</evidence>
<dbReference type="InterPro" id="IPR000182">
    <property type="entry name" value="GNAT_dom"/>
</dbReference>
<dbReference type="PANTHER" id="PTHR13947">
    <property type="entry name" value="GNAT FAMILY N-ACETYLTRANSFERASE"/>
    <property type="match status" value="1"/>
</dbReference>
<dbReference type="CDD" id="cd04301">
    <property type="entry name" value="NAT_SF"/>
    <property type="match status" value="1"/>
</dbReference>
<dbReference type="InterPro" id="IPR016181">
    <property type="entry name" value="Acyl_CoA_acyltransferase"/>
</dbReference>
<reference evidence="3 4" key="1">
    <citation type="submission" date="2019-11" db="EMBL/GenBank/DDBJ databases">
        <title>Characterisation of Fundicoccus ignavus gen. nov. sp. nov., a novel genus of the family Aerococcaceae from bulk tank milk.</title>
        <authorList>
            <person name="Siebert A."/>
            <person name="Huptas C."/>
            <person name="Wenning M."/>
            <person name="Scherer S."/>
            <person name="Doll E.V."/>
        </authorList>
    </citation>
    <scope>NUCLEOTIDE SEQUENCE [LARGE SCALE GENOMIC DNA]</scope>
    <source>
        <strain evidence="3 4">DSM 109652</strain>
    </source>
</reference>
<name>A0A844CL78_9LACT</name>
<dbReference type="RefSeq" id="WP_153833587.1">
    <property type="nucleotide sequence ID" value="NZ_WJQT01000037.1"/>
</dbReference>
<dbReference type="InterPro" id="IPR050769">
    <property type="entry name" value="NAT_camello-type"/>
</dbReference>
<feature type="domain" description="N-acetyltransferase" evidence="2">
    <location>
        <begin position="1"/>
        <end position="132"/>
    </location>
</feature>
<dbReference type="Pfam" id="PF00583">
    <property type="entry name" value="Acetyltransf_1"/>
    <property type="match status" value="1"/>
</dbReference>
<dbReference type="Gene3D" id="3.40.630.30">
    <property type="match status" value="1"/>
</dbReference>
<dbReference type="SUPFAM" id="SSF55729">
    <property type="entry name" value="Acyl-CoA N-acyltransferases (Nat)"/>
    <property type="match status" value="1"/>
</dbReference>
<keyword evidence="1 3" id="KW-0808">Transferase</keyword>
<evidence type="ECO:0000259" key="2">
    <source>
        <dbReference type="PROSITE" id="PS51186"/>
    </source>
</evidence>
<dbReference type="EMBL" id="WJQT01000037">
    <property type="protein sequence ID" value="MRJ48545.1"/>
    <property type="molecule type" value="Genomic_DNA"/>
</dbReference>
<evidence type="ECO:0000256" key="1">
    <source>
        <dbReference type="ARBA" id="ARBA00022679"/>
    </source>
</evidence>
<dbReference type="PANTHER" id="PTHR13947:SF37">
    <property type="entry name" value="LD18367P"/>
    <property type="match status" value="1"/>
</dbReference>
<proteinExistence type="predicted"/>
<sequence length="146" mass="16262">MDIRKLQAKETAPMALLLLADPSLESIQSYLGQGECYLAQDLGVYVLLPLDQETIELKNVAVAPEAQGRGLGQQLISHALKIAKNAGFKRMEVGTGNSSVGPLRLYQKMGFKQTSVDHEFFIRHYPMPIFENGIQCRDMIRLAKDL</sequence>
<gene>
    <name evidence="3" type="ORF">GF867_13420</name>
</gene>
<protein>
    <submittedName>
        <fullName evidence="3">GNAT family N-acetyltransferase</fullName>
    </submittedName>
</protein>
<dbReference type="Proteomes" id="UP000440066">
    <property type="component" value="Unassembled WGS sequence"/>
</dbReference>
<comment type="caution">
    <text evidence="3">The sequence shown here is derived from an EMBL/GenBank/DDBJ whole genome shotgun (WGS) entry which is preliminary data.</text>
</comment>